<keyword evidence="2 9" id="KW-0328">Glycosyltransferase</keyword>
<keyword evidence="10" id="KW-1185">Reference proteome</keyword>
<evidence type="ECO:0000256" key="5">
    <source>
        <dbReference type="ARBA" id="ARBA00022989"/>
    </source>
</evidence>
<dbReference type="CDD" id="cd06427">
    <property type="entry name" value="CESA_like_2"/>
    <property type="match status" value="1"/>
</dbReference>
<dbReference type="SUPFAM" id="SSF53448">
    <property type="entry name" value="Nucleotide-diphospho-sugar transferases"/>
    <property type="match status" value="1"/>
</dbReference>
<evidence type="ECO:0000313" key="10">
    <source>
        <dbReference type="Proteomes" id="UP001064087"/>
    </source>
</evidence>
<feature type="transmembrane region" description="Helical" evidence="7">
    <location>
        <begin position="512"/>
        <end position="535"/>
    </location>
</feature>
<dbReference type="Pfam" id="PF05157">
    <property type="entry name" value="MshEN"/>
    <property type="match status" value="1"/>
</dbReference>
<dbReference type="InterPro" id="IPR029044">
    <property type="entry name" value="Nucleotide-diphossugar_trans"/>
</dbReference>
<organism evidence="9 10">
    <name type="scientific">Roseovarius pelagicus</name>
    <dbReference type="NCBI Taxonomy" id="2980108"/>
    <lineage>
        <taxon>Bacteria</taxon>
        <taxon>Pseudomonadati</taxon>
        <taxon>Pseudomonadota</taxon>
        <taxon>Alphaproteobacteria</taxon>
        <taxon>Rhodobacterales</taxon>
        <taxon>Roseobacteraceae</taxon>
        <taxon>Roseovarius</taxon>
    </lineage>
</organism>
<dbReference type="Gene3D" id="3.90.550.10">
    <property type="entry name" value="Spore Coat Polysaccharide Biosynthesis Protein SpsA, Chain A"/>
    <property type="match status" value="1"/>
</dbReference>
<dbReference type="GO" id="GO:0016757">
    <property type="term" value="F:glycosyltransferase activity"/>
    <property type="evidence" value="ECO:0007669"/>
    <property type="project" value="UniProtKB-KW"/>
</dbReference>
<gene>
    <name evidence="9" type="ORF">N7U68_14590</name>
</gene>
<dbReference type="Proteomes" id="UP001064087">
    <property type="component" value="Chromosome"/>
</dbReference>
<evidence type="ECO:0000256" key="1">
    <source>
        <dbReference type="ARBA" id="ARBA00004141"/>
    </source>
</evidence>
<dbReference type="Pfam" id="PF13641">
    <property type="entry name" value="Glyco_tranf_2_3"/>
    <property type="match status" value="1"/>
</dbReference>
<evidence type="ECO:0000256" key="4">
    <source>
        <dbReference type="ARBA" id="ARBA00022692"/>
    </source>
</evidence>
<comment type="subcellular location">
    <subcellularLocation>
        <location evidence="1">Membrane</location>
        <topology evidence="1">Multi-pass membrane protein</topology>
    </subcellularLocation>
</comment>
<sequence>MGISELRQLDTRSLKSAGALCDLGLNLVRAGTISSSDAALAQLVQSHCDASLERVLEAEGLAGSADLLAAQARRANTTLIEGSELAASAAVLPGVDPRLLLKHAAVPIAQSDAVSALAVSTPDTLRAFEGMLPDSVTRLPLVIAPRRDIQDRVANLNRAALTKAAQARVPEHESFRTWRANPLRRLCVTLGAMTLCLMLTFFFPTIVFAAFAGWAALTLVVSFGLRVSALIARMALGPVEEDAPTVSPTQKLPKVSVLVPLFQETEIAHALVTRLTRLTYPKCLLDVILVLEENDTTTRQTLAEIDLPPWMRAVIVPEGQPRTKPRAMNYALDFCEGDIIGIFDAEDSPDPDQITQVARRFQAAPPEVVCLQGILDYYNPRQNWLARCFSIEYAAWFRVMLPGLARLGFAIPLGGTTLYFRRPALEALGGWDAHNVTEDADLGFRLARHGYRTEIIGTVTGEEANCRVWPWVKQRSRWLKGYMQTYLVHMRRPVQLYRQLGALKFWGFQAHFVSALSQFFLAPFLWSFWLILFGLSHPLDPLISRDALILLGRLFLAVELLNIAIYLVAVSGRYHRHLMLWAPTMHFYTPLGTLAAYKALYELIFAPFFWDKTSHGHSLVGAGHSADVEMRRSNRGFDLTGIQFQARHERF</sequence>
<dbReference type="PANTHER" id="PTHR43867">
    <property type="entry name" value="CELLULOSE SYNTHASE CATALYTIC SUBUNIT A [UDP-FORMING]"/>
    <property type="match status" value="1"/>
</dbReference>
<dbReference type="SUPFAM" id="SSF160246">
    <property type="entry name" value="EspE N-terminal domain-like"/>
    <property type="match status" value="1"/>
</dbReference>
<proteinExistence type="predicted"/>
<keyword evidence="4 7" id="KW-0812">Transmembrane</keyword>
<evidence type="ECO:0000256" key="7">
    <source>
        <dbReference type="SAM" id="Phobius"/>
    </source>
</evidence>
<dbReference type="PANTHER" id="PTHR43867:SF2">
    <property type="entry name" value="CELLULOSE SYNTHASE CATALYTIC SUBUNIT A [UDP-FORMING]"/>
    <property type="match status" value="1"/>
</dbReference>
<dbReference type="InterPro" id="IPR050321">
    <property type="entry name" value="Glycosyltr_2/OpgH_subfam"/>
</dbReference>
<evidence type="ECO:0000313" key="9">
    <source>
        <dbReference type="EMBL" id="UXX82319.1"/>
    </source>
</evidence>
<keyword evidence="5 7" id="KW-1133">Transmembrane helix</keyword>
<feature type="transmembrane region" description="Helical" evidence="7">
    <location>
        <begin position="547"/>
        <end position="569"/>
    </location>
</feature>
<evidence type="ECO:0000259" key="8">
    <source>
        <dbReference type="Pfam" id="PF05157"/>
    </source>
</evidence>
<accession>A0ABY6D856</accession>
<evidence type="ECO:0000256" key="3">
    <source>
        <dbReference type="ARBA" id="ARBA00022679"/>
    </source>
</evidence>
<reference evidence="9" key="1">
    <citation type="submission" date="2022-10" db="EMBL/GenBank/DDBJ databases">
        <title>Roseovarius pelagicus sp. nov., isolated from Arctic seawater.</title>
        <authorList>
            <person name="Hong Y.W."/>
            <person name="Hwang C.Y."/>
        </authorList>
    </citation>
    <scope>NUCLEOTIDE SEQUENCE</scope>
    <source>
        <strain evidence="9">HL-MP18</strain>
    </source>
</reference>
<dbReference type="RefSeq" id="WP_263047284.1">
    <property type="nucleotide sequence ID" value="NZ_CP106738.1"/>
</dbReference>
<keyword evidence="6 7" id="KW-0472">Membrane</keyword>
<protein>
    <submittedName>
        <fullName evidence="9">Glycosyltransferase</fullName>
        <ecNumber evidence="9">2.4.-.-</ecNumber>
    </submittedName>
</protein>
<keyword evidence="3 9" id="KW-0808">Transferase</keyword>
<feature type="domain" description="Type II secretion system protein GspE N-terminal" evidence="8">
    <location>
        <begin position="80"/>
        <end position="158"/>
    </location>
</feature>
<name>A0ABY6D856_9RHOB</name>
<dbReference type="EMBL" id="CP106738">
    <property type="protein sequence ID" value="UXX82319.1"/>
    <property type="molecule type" value="Genomic_DNA"/>
</dbReference>
<dbReference type="InterPro" id="IPR007831">
    <property type="entry name" value="T2SS_GspE_N"/>
</dbReference>
<evidence type="ECO:0000256" key="6">
    <source>
        <dbReference type="ARBA" id="ARBA00023136"/>
    </source>
</evidence>
<evidence type="ECO:0000256" key="2">
    <source>
        <dbReference type="ARBA" id="ARBA00022676"/>
    </source>
</evidence>
<dbReference type="InterPro" id="IPR037257">
    <property type="entry name" value="T2SS_E_N_sf"/>
</dbReference>
<feature type="transmembrane region" description="Helical" evidence="7">
    <location>
        <begin position="212"/>
        <end position="232"/>
    </location>
</feature>
<dbReference type="EC" id="2.4.-.-" evidence="9"/>